<reference evidence="1" key="1">
    <citation type="journal article" date="2020" name="Nature">
        <title>Giant virus diversity and host interactions through global metagenomics.</title>
        <authorList>
            <person name="Schulz F."/>
            <person name="Roux S."/>
            <person name="Paez-Espino D."/>
            <person name="Jungbluth S."/>
            <person name="Walsh D.A."/>
            <person name="Denef V.J."/>
            <person name="McMahon K.D."/>
            <person name="Konstantinidis K.T."/>
            <person name="Eloe-Fadrosh E.A."/>
            <person name="Kyrpides N.C."/>
            <person name="Woyke T."/>
        </authorList>
    </citation>
    <scope>NUCLEOTIDE SEQUENCE</scope>
    <source>
        <strain evidence="1">GVMAG-M-3300027770-17</strain>
    </source>
</reference>
<protein>
    <submittedName>
        <fullName evidence="1">Uncharacterized protein</fullName>
    </submittedName>
</protein>
<dbReference type="EMBL" id="MN740468">
    <property type="protein sequence ID" value="QHU28064.1"/>
    <property type="molecule type" value="Genomic_DNA"/>
</dbReference>
<accession>A0A6C0LES6</accession>
<name>A0A6C0LES6_9ZZZZ</name>
<proteinExistence type="predicted"/>
<evidence type="ECO:0000313" key="1">
    <source>
        <dbReference type="EMBL" id="QHU28064.1"/>
    </source>
</evidence>
<dbReference type="AlphaFoldDB" id="A0A6C0LES6"/>
<sequence length="88" mass="10494">MAAYTKLQLHALFDIERRNREYSYILAKSIKIKNEVLEEAKKGYYKYSWTSDDLITQILLVELCKKLQSIFVDSRITRRDMGIDIDWS</sequence>
<organism evidence="1">
    <name type="scientific">viral metagenome</name>
    <dbReference type="NCBI Taxonomy" id="1070528"/>
    <lineage>
        <taxon>unclassified sequences</taxon>
        <taxon>metagenomes</taxon>
        <taxon>organismal metagenomes</taxon>
    </lineage>
</organism>